<reference evidence="3 4" key="1">
    <citation type="submission" date="2023-03" db="EMBL/GenBank/DDBJ databases">
        <title>Paludisphaera mucosa sp. nov. a novel planctomycete from northern fen.</title>
        <authorList>
            <person name="Ivanova A."/>
        </authorList>
    </citation>
    <scope>NUCLEOTIDE SEQUENCE [LARGE SCALE GENOMIC DNA]</scope>
    <source>
        <strain evidence="3 4">Pla2</strain>
    </source>
</reference>
<protein>
    <submittedName>
        <fullName evidence="3">DUF2262 domain-containing protein</fullName>
    </submittedName>
</protein>
<proteinExistence type="predicted"/>
<dbReference type="Pfam" id="PF22886">
    <property type="entry name" value="DUF7021"/>
    <property type="match status" value="1"/>
</dbReference>
<evidence type="ECO:0000259" key="2">
    <source>
        <dbReference type="Pfam" id="PF22886"/>
    </source>
</evidence>
<keyword evidence="4" id="KW-1185">Reference proteome</keyword>
<dbReference type="InterPro" id="IPR019260">
    <property type="entry name" value="DUF2262"/>
</dbReference>
<evidence type="ECO:0000259" key="1">
    <source>
        <dbReference type="Pfam" id="PF10020"/>
    </source>
</evidence>
<organism evidence="3 4">
    <name type="scientific">Paludisphaera mucosa</name>
    <dbReference type="NCBI Taxonomy" id="3030827"/>
    <lineage>
        <taxon>Bacteria</taxon>
        <taxon>Pseudomonadati</taxon>
        <taxon>Planctomycetota</taxon>
        <taxon>Planctomycetia</taxon>
        <taxon>Isosphaerales</taxon>
        <taxon>Isosphaeraceae</taxon>
        <taxon>Paludisphaera</taxon>
    </lineage>
</organism>
<dbReference type="InterPro" id="IPR054286">
    <property type="entry name" value="DUF7021"/>
</dbReference>
<dbReference type="EMBL" id="JARRAG010000002">
    <property type="protein sequence ID" value="MDG3007298.1"/>
    <property type="molecule type" value="Genomic_DNA"/>
</dbReference>
<feature type="domain" description="DUF7021" evidence="2">
    <location>
        <begin position="25"/>
        <end position="136"/>
    </location>
</feature>
<feature type="domain" description="DUF2262" evidence="1">
    <location>
        <begin position="145"/>
        <end position="280"/>
    </location>
</feature>
<evidence type="ECO:0000313" key="3">
    <source>
        <dbReference type="EMBL" id="MDG3007298.1"/>
    </source>
</evidence>
<name>A0ABT6FI90_9BACT</name>
<dbReference type="Pfam" id="PF10020">
    <property type="entry name" value="DUF2262"/>
    <property type="match status" value="1"/>
</dbReference>
<accession>A0ABT6FI90</accession>
<dbReference type="RefSeq" id="WP_277863583.1">
    <property type="nucleotide sequence ID" value="NZ_JARRAG010000002.1"/>
</dbReference>
<dbReference type="Proteomes" id="UP001216907">
    <property type="component" value="Unassembled WGS sequence"/>
</dbReference>
<evidence type="ECO:0000313" key="4">
    <source>
        <dbReference type="Proteomes" id="UP001216907"/>
    </source>
</evidence>
<gene>
    <name evidence="3" type="ORF">PZE19_26345</name>
</gene>
<comment type="caution">
    <text evidence="3">The sequence shown here is derived from an EMBL/GenBank/DDBJ whole genome shotgun (WGS) entry which is preliminary data.</text>
</comment>
<sequence length="282" mass="31260">MTDDPTPQVDPFAAAAERRRVADAQLSERPVEDVLGLVDARGAVGWSSKDGRWTLSFDFDRWKIPPGPMKTRGLSIRFRTSQEEFDTLQRRIEPDSVVRIRARVVEESAFGTAEAELVELLGPDRSDPELNQAAADLQTPVLLEDRRFGTLTLDRSLNWYTGGAKWNGEAVGLNLDAEGAGGIDGALAVARSLWEDQQRWTQRIEDYAVQELLPLKNENWLDEGEAELTARQFQSRMTLKSITVNSDGSFDFLHDDGDLFGGHSIQVGGDLSRGPTYADIPG</sequence>